<dbReference type="Gene3D" id="1.10.1740.10">
    <property type="match status" value="1"/>
</dbReference>
<keyword evidence="3" id="KW-0731">Sigma factor</keyword>
<evidence type="ECO:0000256" key="4">
    <source>
        <dbReference type="ARBA" id="ARBA00023125"/>
    </source>
</evidence>
<dbReference type="SUPFAM" id="SSF88946">
    <property type="entry name" value="Sigma2 domain of RNA polymerase sigma factors"/>
    <property type="match status" value="1"/>
</dbReference>
<comment type="similarity">
    <text evidence="1">Belongs to the sigma-70 factor family. ECF subfamily.</text>
</comment>
<dbReference type="STRING" id="1002809.SSIL_2331"/>
<accession>F2FAI7</accession>
<evidence type="ECO:0000313" key="8">
    <source>
        <dbReference type="EMBL" id="BAK16754.1"/>
    </source>
</evidence>
<keyword evidence="2" id="KW-0805">Transcription regulation</keyword>
<dbReference type="PANTHER" id="PTHR43133">
    <property type="entry name" value="RNA POLYMERASE ECF-TYPE SIGMA FACTO"/>
    <property type="match status" value="1"/>
</dbReference>
<sequence length="174" mass="20390">MEDKKLMRQIKQGNSHALDILIRKYYNDIYSYCFRRTTNATVAADLTQEVFLKLSKYIHNYVHKGKFRNYLFIIARNICNDYYTKRGTVVEDIDLLDIPDHDSNFNRLERSEIILKALDSLPDIQKDVIILRFYQDMKVKEISEITGASIATTKSRLKQGLDKLKKNLSKGDVF</sequence>
<dbReference type="InterPro" id="IPR013324">
    <property type="entry name" value="RNA_pol_sigma_r3/r4-like"/>
</dbReference>
<dbReference type="InterPro" id="IPR007627">
    <property type="entry name" value="RNA_pol_sigma70_r2"/>
</dbReference>
<dbReference type="SUPFAM" id="SSF88659">
    <property type="entry name" value="Sigma3 and sigma4 domains of RNA polymerase sigma factors"/>
    <property type="match status" value="1"/>
</dbReference>
<evidence type="ECO:0000256" key="5">
    <source>
        <dbReference type="ARBA" id="ARBA00023163"/>
    </source>
</evidence>
<gene>
    <name evidence="8" type="ordered locus">SSIL_2331</name>
</gene>
<keyword evidence="5" id="KW-0804">Transcription</keyword>
<proteinExistence type="inferred from homology"/>
<dbReference type="Gene3D" id="1.10.10.10">
    <property type="entry name" value="Winged helix-like DNA-binding domain superfamily/Winged helix DNA-binding domain"/>
    <property type="match status" value="1"/>
</dbReference>
<name>F2FAI7_SOLSS</name>
<feature type="domain" description="RNA polymerase sigma factor 70 region 4 type 2" evidence="7">
    <location>
        <begin position="112"/>
        <end position="164"/>
    </location>
</feature>
<dbReference type="GO" id="GO:0016987">
    <property type="term" value="F:sigma factor activity"/>
    <property type="evidence" value="ECO:0007669"/>
    <property type="project" value="UniProtKB-KW"/>
</dbReference>
<dbReference type="EMBL" id="AP012157">
    <property type="protein sequence ID" value="BAK16754.1"/>
    <property type="molecule type" value="Genomic_DNA"/>
</dbReference>
<dbReference type="PATRIC" id="fig|1002809.3.peg.2349"/>
<evidence type="ECO:0000259" key="6">
    <source>
        <dbReference type="Pfam" id="PF04542"/>
    </source>
</evidence>
<dbReference type="GO" id="GO:0000428">
    <property type="term" value="C:DNA-directed RNA polymerase complex"/>
    <property type="evidence" value="ECO:0007669"/>
    <property type="project" value="UniProtKB-KW"/>
</dbReference>
<keyword evidence="8" id="KW-0240">DNA-directed RNA polymerase</keyword>
<dbReference type="CDD" id="cd06171">
    <property type="entry name" value="Sigma70_r4"/>
    <property type="match status" value="1"/>
</dbReference>
<dbReference type="PANTHER" id="PTHR43133:SF8">
    <property type="entry name" value="RNA POLYMERASE SIGMA FACTOR HI_1459-RELATED"/>
    <property type="match status" value="1"/>
</dbReference>
<dbReference type="InterPro" id="IPR039425">
    <property type="entry name" value="RNA_pol_sigma-70-like"/>
</dbReference>
<dbReference type="GO" id="GO:0006352">
    <property type="term" value="P:DNA-templated transcription initiation"/>
    <property type="evidence" value="ECO:0007669"/>
    <property type="project" value="InterPro"/>
</dbReference>
<dbReference type="Pfam" id="PF08281">
    <property type="entry name" value="Sigma70_r4_2"/>
    <property type="match status" value="1"/>
</dbReference>
<reference evidence="8 9" key="2">
    <citation type="journal article" date="2012" name="J. Biosci. Bioeng.">
        <title>Complete genome sequence and characterization of the N-acylhomoserine lactone-degrading gene of the potato leaf-associated Solibacillus silvestris.</title>
        <authorList>
            <person name="Morohoshi T."/>
            <person name="Tominaga Y."/>
            <person name="Someya N."/>
            <person name="Ikeda T."/>
        </authorList>
    </citation>
    <scope>NUCLEOTIDE SEQUENCE [LARGE SCALE GENOMIC DNA]</scope>
    <source>
        <strain evidence="8 9">StLB046</strain>
    </source>
</reference>
<dbReference type="InterPro" id="IPR013249">
    <property type="entry name" value="RNA_pol_sigma70_r4_t2"/>
</dbReference>
<dbReference type="Proteomes" id="UP000006691">
    <property type="component" value="Chromosome"/>
</dbReference>
<evidence type="ECO:0000256" key="1">
    <source>
        <dbReference type="ARBA" id="ARBA00010641"/>
    </source>
</evidence>
<keyword evidence="9" id="KW-1185">Reference proteome</keyword>
<dbReference type="RefSeq" id="WP_014824017.1">
    <property type="nucleotide sequence ID" value="NC_018065.1"/>
</dbReference>
<dbReference type="AlphaFoldDB" id="F2FAI7"/>
<dbReference type="HOGENOM" id="CLU_047691_3_4_9"/>
<dbReference type="Pfam" id="PF04542">
    <property type="entry name" value="Sigma70_r2"/>
    <property type="match status" value="1"/>
</dbReference>
<evidence type="ECO:0000259" key="7">
    <source>
        <dbReference type="Pfam" id="PF08281"/>
    </source>
</evidence>
<feature type="domain" description="RNA polymerase sigma-70 region 2" evidence="6">
    <location>
        <begin position="21"/>
        <end position="87"/>
    </location>
</feature>
<reference evidence="9" key="1">
    <citation type="submission" date="2011-04" db="EMBL/GenBank/DDBJ databases">
        <title>Genome sequence of Solibacillus silvestris StLB046.</title>
        <authorList>
            <person name="Morohoshi T."/>
            <person name="Someya N."/>
            <person name="Ikeda T."/>
        </authorList>
    </citation>
    <scope>NUCLEOTIDE SEQUENCE [LARGE SCALE GENOMIC DNA]</scope>
    <source>
        <strain evidence="9">StLB046</strain>
    </source>
</reference>
<dbReference type="InterPro" id="IPR014284">
    <property type="entry name" value="RNA_pol_sigma-70_dom"/>
</dbReference>
<dbReference type="eggNOG" id="COG1595">
    <property type="taxonomic scope" value="Bacteria"/>
</dbReference>
<evidence type="ECO:0000256" key="3">
    <source>
        <dbReference type="ARBA" id="ARBA00023082"/>
    </source>
</evidence>
<keyword evidence="4" id="KW-0238">DNA-binding</keyword>
<protein>
    <submittedName>
        <fullName evidence="8">DNA-directed RNA polymerase specialized sigma subunit, sigma24 homolog</fullName>
    </submittedName>
</protein>
<dbReference type="InterPro" id="IPR013325">
    <property type="entry name" value="RNA_pol_sigma_r2"/>
</dbReference>
<dbReference type="KEGG" id="siv:SSIL_2331"/>
<dbReference type="InterPro" id="IPR036388">
    <property type="entry name" value="WH-like_DNA-bd_sf"/>
</dbReference>
<dbReference type="NCBIfam" id="TIGR02937">
    <property type="entry name" value="sigma70-ECF"/>
    <property type="match status" value="1"/>
</dbReference>
<evidence type="ECO:0000313" key="9">
    <source>
        <dbReference type="Proteomes" id="UP000006691"/>
    </source>
</evidence>
<organism evidence="8 9">
    <name type="scientific">Solibacillus silvestris (strain StLB046)</name>
    <name type="common">Bacillus silvestris</name>
    <dbReference type="NCBI Taxonomy" id="1002809"/>
    <lineage>
        <taxon>Bacteria</taxon>
        <taxon>Bacillati</taxon>
        <taxon>Bacillota</taxon>
        <taxon>Bacilli</taxon>
        <taxon>Bacillales</taxon>
        <taxon>Caryophanaceae</taxon>
        <taxon>Solibacillus</taxon>
    </lineage>
</organism>
<evidence type="ECO:0000256" key="2">
    <source>
        <dbReference type="ARBA" id="ARBA00023015"/>
    </source>
</evidence>
<dbReference type="GO" id="GO:0003677">
    <property type="term" value="F:DNA binding"/>
    <property type="evidence" value="ECO:0007669"/>
    <property type="project" value="UniProtKB-KW"/>
</dbReference>